<feature type="transmembrane region" description="Helical" evidence="2">
    <location>
        <begin position="464"/>
        <end position="489"/>
    </location>
</feature>
<keyword evidence="2" id="KW-0812">Transmembrane</keyword>
<evidence type="ECO:0008006" key="5">
    <source>
        <dbReference type="Google" id="ProtNLM"/>
    </source>
</evidence>
<name>A0A8S1LUP9_PARPR</name>
<reference evidence="3" key="1">
    <citation type="submission" date="2021-01" db="EMBL/GenBank/DDBJ databases">
        <authorList>
            <consortium name="Genoscope - CEA"/>
            <person name="William W."/>
        </authorList>
    </citation>
    <scope>NUCLEOTIDE SEQUENCE</scope>
</reference>
<dbReference type="AlphaFoldDB" id="A0A8S1LUP9"/>
<dbReference type="EMBL" id="CAJJDM010000038">
    <property type="protein sequence ID" value="CAD8066314.1"/>
    <property type="molecule type" value="Genomic_DNA"/>
</dbReference>
<dbReference type="OMA" id="YSHKATR"/>
<feature type="compositionally biased region" description="Basic and acidic residues" evidence="1">
    <location>
        <begin position="531"/>
        <end position="543"/>
    </location>
</feature>
<protein>
    <recommendedName>
        <fullName evidence="5">Transmembrane protein</fullName>
    </recommendedName>
</protein>
<comment type="caution">
    <text evidence="3">The sequence shown here is derived from an EMBL/GenBank/DDBJ whole genome shotgun (WGS) entry which is preliminary data.</text>
</comment>
<evidence type="ECO:0000256" key="1">
    <source>
        <dbReference type="SAM" id="MobiDB-lite"/>
    </source>
</evidence>
<sequence>MLIILQLLVYIVQSELIQILTKQEAILDVISTSGVILEQQLTDSQLCHIVPQQLVAHDIDDNSITLIDSYKDEIFSQNFEIGSFIGKIGKIIKFVQITNGVLVLQDDGYIKYLNYQNNSFQLKSNFKLEIEKFALEGKVFLEYFYYQSQVLLIANTQTIALDLIYDEDDLYIKQYKIYEQWQISHINSIATVGNIMIVAMDTGIKMFEFKDHMLNEILIEIKQINRISDIKIFNKKNNELYYIYLLDKIQGLNQYIFNTVTQELQHNTKLGIIPYPGEILDIYNDILMIVKDEYLYEIHIDYNKNQFTLIKQHYLETEIIDIELTEQFVIVIGRNGHQIIFHSIPSTYSQFEWMNQLVIPNLKQLSILSLNLDSQNSKQKLKTTSSHNIIIGITQHKFFYSKIELEQSFIQCYSDEITSEIQLNYSHKATRCKTNLKKKECDLLKTYTIQFVDPKEFGGNKQTYFLIILLNLAILLLFILFIGSLIYLYNKYQIEPQGKYVQQMPDVTSQNCKTDHSNFQVAQSSKLVPNSRDDQTPISEQRDQVNQQLRSNRPVTQENVDQSPGPFEIS</sequence>
<evidence type="ECO:0000313" key="4">
    <source>
        <dbReference type="Proteomes" id="UP000688137"/>
    </source>
</evidence>
<feature type="region of interest" description="Disordered" evidence="1">
    <location>
        <begin position="524"/>
        <end position="570"/>
    </location>
</feature>
<keyword evidence="2" id="KW-1133">Transmembrane helix</keyword>
<proteinExistence type="predicted"/>
<evidence type="ECO:0000256" key="2">
    <source>
        <dbReference type="SAM" id="Phobius"/>
    </source>
</evidence>
<gene>
    <name evidence="3" type="ORF">PPRIM_AZ9-3.1.T0390026</name>
</gene>
<feature type="compositionally biased region" description="Polar residues" evidence="1">
    <location>
        <begin position="544"/>
        <end position="562"/>
    </location>
</feature>
<organism evidence="3 4">
    <name type="scientific">Paramecium primaurelia</name>
    <dbReference type="NCBI Taxonomy" id="5886"/>
    <lineage>
        <taxon>Eukaryota</taxon>
        <taxon>Sar</taxon>
        <taxon>Alveolata</taxon>
        <taxon>Ciliophora</taxon>
        <taxon>Intramacronucleata</taxon>
        <taxon>Oligohymenophorea</taxon>
        <taxon>Peniculida</taxon>
        <taxon>Parameciidae</taxon>
        <taxon>Paramecium</taxon>
    </lineage>
</organism>
<keyword evidence="4" id="KW-1185">Reference proteome</keyword>
<accession>A0A8S1LUP9</accession>
<evidence type="ECO:0000313" key="3">
    <source>
        <dbReference type="EMBL" id="CAD8066314.1"/>
    </source>
</evidence>
<dbReference type="Proteomes" id="UP000688137">
    <property type="component" value="Unassembled WGS sequence"/>
</dbReference>
<keyword evidence="2" id="KW-0472">Membrane</keyword>